<evidence type="ECO:0000256" key="2">
    <source>
        <dbReference type="ARBA" id="ARBA00022448"/>
    </source>
</evidence>
<evidence type="ECO:0000256" key="3">
    <source>
        <dbReference type="ARBA" id="ARBA00022692"/>
    </source>
</evidence>
<dbReference type="KEGG" id="tcu:Tcur_4757"/>
<dbReference type="SUPFAM" id="SSF103473">
    <property type="entry name" value="MFS general substrate transporter"/>
    <property type="match status" value="1"/>
</dbReference>
<organism evidence="9 10">
    <name type="scientific">Thermomonospora curvata (strain ATCC 19995 / DSM 43183 / JCM 3096 / KCTC 9072 / NBRC 15933 / NCIMB 10081 / Henssen B9)</name>
    <dbReference type="NCBI Taxonomy" id="471852"/>
    <lineage>
        <taxon>Bacteria</taxon>
        <taxon>Bacillati</taxon>
        <taxon>Actinomycetota</taxon>
        <taxon>Actinomycetes</taxon>
        <taxon>Streptosporangiales</taxon>
        <taxon>Thermomonosporaceae</taxon>
        <taxon>Thermomonospora</taxon>
    </lineage>
</organism>
<dbReference type="STRING" id="471852.Tcur_4757"/>
<feature type="transmembrane region" description="Helical" evidence="7">
    <location>
        <begin position="225"/>
        <end position="243"/>
    </location>
</feature>
<dbReference type="Pfam" id="PF07690">
    <property type="entry name" value="MFS_1"/>
    <property type="match status" value="1"/>
</dbReference>
<evidence type="ECO:0000256" key="5">
    <source>
        <dbReference type="ARBA" id="ARBA00023136"/>
    </source>
</evidence>
<feature type="region of interest" description="Disordered" evidence="6">
    <location>
        <begin position="592"/>
        <end position="633"/>
    </location>
</feature>
<dbReference type="Proteomes" id="UP000001918">
    <property type="component" value="Chromosome"/>
</dbReference>
<keyword evidence="3 7" id="KW-0812">Transmembrane</keyword>
<feature type="transmembrane region" description="Helical" evidence="7">
    <location>
        <begin position="299"/>
        <end position="320"/>
    </location>
</feature>
<keyword evidence="4 7" id="KW-1133">Transmembrane helix</keyword>
<accession>D1A772</accession>
<evidence type="ECO:0000313" key="10">
    <source>
        <dbReference type="Proteomes" id="UP000001918"/>
    </source>
</evidence>
<dbReference type="InterPro" id="IPR036259">
    <property type="entry name" value="MFS_trans_sf"/>
</dbReference>
<dbReference type="GO" id="GO:0005886">
    <property type="term" value="C:plasma membrane"/>
    <property type="evidence" value="ECO:0007669"/>
    <property type="project" value="UniProtKB-SubCell"/>
</dbReference>
<dbReference type="PRINTS" id="PR01036">
    <property type="entry name" value="TCRTETB"/>
</dbReference>
<dbReference type="InterPro" id="IPR011701">
    <property type="entry name" value="MFS"/>
</dbReference>
<dbReference type="AlphaFoldDB" id="D1A772"/>
<dbReference type="GO" id="GO:0022857">
    <property type="term" value="F:transmembrane transporter activity"/>
    <property type="evidence" value="ECO:0007669"/>
    <property type="project" value="InterPro"/>
</dbReference>
<evidence type="ECO:0000256" key="7">
    <source>
        <dbReference type="SAM" id="Phobius"/>
    </source>
</evidence>
<feature type="transmembrane region" description="Helical" evidence="7">
    <location>
        <begin position="135"/>
        <end position="155"/>
    </location>
</feature>
<dbReference type="EMBL" id="CP001738">
    <property type="protein sequence ID" value="ACZ00278.1"/>
    <property type="molecule type" value="Genomic_DNA"/>
</dbReference>
<feature type="transmembrane region" description="Helical" evidence="7">
    <location>
        <begin position="161"/>
        <end position="184"/>
    </location>
</feature>
<evidence type="ECO:0000256" key="4">
    <source>
        <dbReference type="ARBA" id="ARBA00022989"/>
    </source>
</evidence>
<feature type="transmembrane region" description="Helical" evidence="7">
    <location>
        <begin position="40"/>
        <end position="62"/>
    </location>
</feature>
<protein>
    <submittedName>
        <fullName evidence="9">Major facilitator superfamily MFS_1</fullName>
    </submittedName>
</protein>
<keyword evidence="10" id="KW-1185">Reference proteome</keyword>
<evidence type="ECO:0000313" key="9">
    <source>
        <dbReference type="EMBL" id="ACZ00278.1"/>
    </source>
</evidence>
<dbReference type="eggNOG" id="COG0477">
    <property type="taxonomic scope" value="Bacteria"/>
</dbReference>
<dbReference type="Gene3D" id="1.20.1250.20">
    <property type="entry name" value="MFS general substrate transporter like domains"/>
    <property type="match status" value="1"/>
</dbReference>
<feature type="compositionally biased region" description="Low complexity" evidence="6">
    <location>
        <begin position="510"/>
        <end position="523"/>
    </location>
</feature>
<feature type="region of interest" description="Disordered" evidence="6">
    <location>
        <begin position="460"/>
        <end position="577"/>
    </location>
</feature>
<gene>
    <name evidence="9" type="ordered locus">Tcur_4757</name>
</gene>
<comment type="subcellular location">
    <subcellularLocation>
        <location evidence="1">Cell membrane</location>
        <topology evidence="1">Multi-pass membrane protein</topology>
    </subcellularLocation>
</comment>
<dbReference type="PANTHER" id="PTHR42718">
    <property type="entry name" value="MAJOR FACILITATOR SUPERFAMILY MULTIDRUG TRANSPORTER MFSC"/>
    <property type="match status" value="1"/>
</dbReference>
<evidence type="ECO:0000259" key="8">
    <source>
        <dbReference type="PROSITE" id="PS50850"/>
    </source>
</evidence>
<evidence type="ECO:0000256" key="1">
    <source>
        <dbReference type="ARBA" id="ARBA00004651"/>
    </source>
</evidence>
<dbReference type="InterPro" id="IPR020846">
    <property type="entry name" value="MFS_dom"/>
</dbReference>
<name>D1A772_THECD</name>
<feature type="transmembrane region" description="Helical" evidence="7">
    <location>
        <begin position="327"/>
        <end position="346"/>
    </location>
</feature>
<feature type="compositionally biased region" description="Basic and acidic residues" evidence="6">
    <location>
        <begin position="605"/>
        <end position="633"/>
    </location>
</feature>
<feature type="compositionally biased region" description="Basic and acidic residues" evidence="6">
    <location>
        <begin position="473"/>
        <end position="486"/>
    </location>
</feature>
<keyword evidence="5 7" id="KW-0472">Membrane</keyword>
<dbReference type="Gene3D" id="1.20.1720.10">
    <property type="entry name" value="Multidrug resistance protein D"/>
    <property type="match status" value="1"/>
</dbReference>
<feature type="transmembrane region" description="Helical" evidence="7">
    <location>
        <begin position="264"/>
        <end position="287"/>
    </location>
</feature>
<dbReference type="HOGENOM" id="CLU_000960_28_2_11"/>
<keyword evidence="2" id="KW-0813">Transport</keyword>
<feature type="transmembrane region" description="Helical" evidence="7">
    <location>
        <begin position="74"/>
        <end position="93"/>
    </location>
</feature>
<reference evidence="9 10" key="1">
    <citation type="journal article" date="2011" name="Stand. Genomic Sci.">
        <title>Complete genome sequence of Thermomonospora curvata type strain (B9).</title>
        <authorList>
            <person name="Chertkov O."/>
            <person name="Sikorski J."/>
            <person name="Nolan M."/>
            <person name="Lapidus A."/>
            <person name="Lucas S."/>
            <person name="Del Rio T.G."/>
            <person name="Tice H."/>
            <person name="Cheng J.F."/>
            <person name="Goodwin L."/>
            <person name="Pitluck S."/>
            <person name="Liolios K."/>
            <person name="Ivanova N."/>
            <person name="Mavromatis K."/>
            <person name="Mikhailova N."/>
            <person name="Ovchinnikova G."/>
            <person name="Pati A."/>
            <person name="Chen A."/>
            <person name="Palaniappan K."/>
            <person name="Djao O.D."/>
            <person name="Land M."/>
            <person name="Hauser L."/>
            <person name="Chang Y.J."/>
            <person name="Jeffries C.D."/>
            <person name="Brettin T."/>
            <person name="Han C."/>
            <person name="Detter J.C."/>
            <person name="Rohde M."/>
            <person name="Goker M."/>
            <person name="Woyke T."/>
            <person name="Bristow J."/>
            <person name="Eisen J.A."/>
            <person name="Markowitz V."/>
            <person name="Hugenholtz P."/>
            <person name="Klenk H.P."/>
            <person name="Kyrpides N.C."/>
        </authorList>
    </citation>
    <scope>NUCLEOTIDE SEQUENCE [LARGE SCALE GENOMIC DNA]</scope>
    <source>
        <strain evidence="10">ATCC 19995 / DSM 43183 / JCM 3096 / KCTC 9072 / NBRC 15933 / NCIMB 10081 / Henssen B9</strain>
    </source>
</reference>
<feature type="transmembrane region" description="Helical" evidence="7">
    <location>
        <begin position="105"/>
        <end position="123"/>
    </location>
</feature>
<dbReference type="RefSeq" id="WP_012855059.1">
    <property type="nucleotide sequence ID" value="NC_013510.1"/>
</dbReference>
<proteinExistence type="predicted"/>
<dbReference type="PANTHER" id="PTHR42718:SF9">
    <property type="entry name" value="MAJOR FACILITATOR SUPERFAMILY MULTIDRUG TRANSPORTER MFSC"/>
    <property type="match status" value="1"/>
</dbReference>
<dbReference type="OrthoDB" id="3218494at2"/>
<feature type="transmembrane region" description="Helical" evidence="7">
    <location>
        <begin position="196"/>
        <end position="213"/>
    </location>
</feature>
<evidence type="ECO:0000256" key="6">
    <source>
        <dbReference type="SAM" id="MobiDB-lite"/>
    </source>
</evidence>
<dbReference type="PROSITE" id="PS50850">
    <property type="entry name" value="MFS"/>
    <property type="match status" value="1"/>
</dbReference>
<dbReference type="CDD" id="cd17321">
    <property type="entry name" value="MFS_MMR_MDR_like"/>
    <property type="match status" value="1"/>
</dbReference>
<feature type="compositionally biased region" description="Basic residues" evidence="6">
    <location>
        <begin position="547"/>
        <end position="556"/>
    </location>
</feature>
<sequence length="633" mass="65646">MTRGRYRWALAVVAVSAFMITIDNSVVTIAQETIRRDLGLTYSALRWVTVGYILMFSCLMIAGGRLTDLYGCRVTFVVGMSIFTAASAVSGLADTGAVLIGARVVQGAGAALALPATLVMITVGRSDRQRALGQVVWLGSLSLAMAGGPSIGGFIVEHWHWGWIFLINVPVGLAVIALGLLVLVGRDNEQGTLLDLPGVILSATTLFALVYAFHAGGELGFADPAVLSVLALALIAGICFVLVESWAPDPMIDLEFFRNRAFTGGIATSMLWGIGFNGVMYFSALFMQTVLGFTPTTAALAYVPSAVLVLAMTPVSFILAAKVGSRLTISVGMVLMAVGMAAFTALRPGHGFPELMPGIALVSVGSALTLPLAMYVLKTVPDERAGVAGGIINVVRELSAGVGIAVLGLVVDTLQEHAAAAGADRAEAFRQGAAVGLLVGAALVVLGALISAFTLPTKREAAASDSARQTKPPAERPAPEPAREPAGEPIGEQEPEPAGADPPPPREPKPVGVAAPAYAAPVASETSPTFPEGLPVVSDPSGAGGGRPRRVTRRSPRYSTSALGGPGPSGSWRHADGPSRWERAYRASVELWPPVIPPGEDDLAGDDRSFGAVDPDRGAGHDPDHGPPSREEH</sequence>
<feature type="transmembrane region" description="Helical" evidence="7">
    <location>
        <begin position="358"/>
        <end position="377"/>
    </location>
</feature>
<feature type="transmembrane region" description="Helical" evidence="7">
    <location>
        <begin position="434"/>
        <end position="455"/>
    </location>
</feature>
<feature type="domain" description="Major facilitator superfamily (MFS) profile" evidence="8">
    <location>
        <begin position="9"/>
        <end position="459"/>
    </location>
</feature>
<dbReference type="eggNOG" id="COG2814">
    <property type="taxonomic scope" value="Bacteria"/>
</dbReference>